<organism evidence="8 9">
    <name type="scientific">Porphyromonas canoris</name>
    <dbReference type="NCBI Taxonomy" id="36875"/>
    <lineage>
        <taxon>Bacteria</taxon>
        <taxon>Pseudomonadati</taxon>
        <taxon>Bacteroidota</taxon>
        <taxon>Bacteroidia</taxon>
        <taxon>Bacteroidales</taxon>
        <taxon>Porphyromonadaceae</taxon>
        <taxon>Porphyromonas</taxon>
    </lineage>
</organism>
<dbReference type="EMBL" id="JQZV01000006">
    <property type="protein sequence ID" value="KGN92853.1"/>
    <property type="molecule type" value="Genomic_DNA"/>
</dbReference>
<dbReference type="InterPro" id="IPR013766">
    <property type="entry name" value="Thioredoxin_domain"/>
</dbReference>
<comment type="subunit">
    <text evidence="6">Homodimer.</text>
</comment>
<dbReference type="InterPro" id="IPR036249">
    <property type="entry name" value="Thioredoxin-like_sf"/>
</dbReference>
<dbReference type="SUPFAM" id="SSF52833">
    <property type="entry name" value="Thioredoxin-like"/>
    <property type="match status" value="1"/>
</dbReference>
<proteinExistence type="inferred from homology"/>
<evidence type="ECO:0000256" key="2">
    <source>
        <dbReference type="ARBA" id="ARBA00022862"/>
    </source>
</evidence>
<protein>
    <recommendedName>
        <fullName evidence="6">Thiol peroxidase</fullName>
        <shortName evidence="6">Tpx</shortName>
        <ecNumber evidence="6">1.11.1.24</ecNumber>
    </recommendedName>
    <alternativeName>
        <fullName evidence="6">Peroxiredoxin tpx</fullName>
        <shortName evidence="6">Prx</shortName>
    </alternativeName>
    <alternativeName>
        <fullName evidence="6">Thioredoxin peroxidase</fullName>
    </alternativeName>
    <alternativeName>
        <fullName evidence="6">Thioredoxin-dependent peroxiredoxin</fullName>
    </alternativeName>
</protein>
<dbReference type="PROSITE" id="PS01265">
    <property type="entry name" value="TPX"/>
    <property type="match status" value="1"/>
</dbReference>
<dbReference type="PANTHER" id="PTHR43110">
    <property type="entry name" value="THIOL PEROXIDASE"/>
    <property type="match status" value="1"/>
</dbReference>
<evidence type="ECO:0000256" key="3">
    <source>
        <dbReference type="ARBA" id="ARBA00023002"/>
    </source>
</evidence>
<keyword evidence="3 6" id="KW-0560">Oxidoreductase</keyword>
<dbReference type="InterPro" id="IPR002065">
    <property type="entry name" value="TPX"/>
</dbReference>
<gene>
    <name evidence="6" type="primary">tpx</name>
    <name evidence="8" type="ORF">HQ43_02965</name>
</gene>
<sequence>MSQVTLKGNPIRLQGEMVAVGAMAPDFEAVKVDLSTVKLSDYKGKKVVLNIFPSIDTGVCAQSVRTFNKEASNLENTVVLCLSKDLPFAMARFCGAEGLENVVPASLFRAKEFDAAYNLLMVEGPLAALTARAVIVLNEEGKVIYTELVPEIAQEPDYAKAIAALK</sequence>
<evidence type="ECO:0000256" key="4">
    <source>
        <dbReference type="ARBA" id="ARBA00023157"/>
    </source>
</evidence>
<dbReference type="Gene3D" id="3.40.30.10">
    <property type="entry name" value="Glutaredoxin"/>
    <property type="match status" value="1"/>
</dbReference>
<dbReference type="InterPro" id="IPR050455">
    <property type="entry name" value="Tpx_Peroxidase_subfamily"/>
</dbReference>
<dbReference type="InterPro" id="IPR018219">
    <property type="entry name" value="Tpx_CS"/>
</dbReference>
<keyword evidence="2 6" id="KW-0049">Antioxidant</keyword>
<name>A0ABR4XLM2_9PORP</name>
<comment type="catalytic activity">
    <reaction evidence="6">
        <text>a hydroperoxide + [thioredoxin]-dithiol = an alcohol + [thioredoxin]-disulfide + H2O</text>
        <dbReference type="Rhea" id="RHEA:62620"/>
        <dbReference type="Rhea" id="RHEA-COMP:10698"/>
        <dbReference type="Rhea" id="RHEA-COMP:10700"/>
        <dbReference type="ChEBI" id="CHEBI:15377"/>
        <dbReference type="ChEBI" id="CHEBI:29950"/>
        <dbReference type="ChEBI" id="CHEBI:30879"/>
        <dbReference type="ChEBI" id="CHEBI:35924"/>
        <dbReference type="ChEBI" id="CHEBI:50058"/>
        <dbReference type="EC" id="1.11.1.24"/>
    </reaction>
</comment>
<dbReference type="EC" id="1.11.1.24" evidence="6"/>
<comment type="miscellaneous">
    <text evidence="6">The active site is a conserved redox-active cysteine residue, the peroxidatic cysteine (C(P)), which makes the nucleophilic attack on the peroxide substrate. The peroxide oxidizes the C(P)-SH to cysteine sulfenic acid (C(P)-SOH), which then reacts with another cysteine residue, the resolving cysteine (C(R)), to form a disulfide bridge. The disulfide is subsequently reduced by an appropriate electron donor to complete the catalytic cycle. In this atypical 2-Cys peroxiredoxin, C(R) is present in the same subunit to form an intramolecular disulfide. The disulfide is subsequently reduced by thioredoxin.</text>
</comment>
<dbReference type="NCBIfam" id="NF001808">
    <property type="entry name" value="PRK00522.1"/>
    <property type="match status" value="1"/>
</dbReference>
<evidence type="ECO:0000256" key="6">
    <source>
        <dbReference type="HAMAP-Rule" id="MF_00269"/>
    </source>
</evidence>
<dbReference type="HAMAP" id="MF_00269">
    <property type="entry name" value="Tpx"/>
    <property type="match status" value="1"/>
</dbReference>
<feature type="active site" description="Cysteine sulfenic acid (-SOH) intermediate" evidence="6">
    <location>
        <position position="60"/>
    </location>
</feature>
<comment type="function">
    <text evidence="6">Thiol-specific peroxidase that catalyzes the reduction of hydrogen peroxide and organic hydroperoxides to water and alcohols, respectively. Plays a role in cell protection against oxidative stress by detoxifying peroxides.</text>
</comment>
<dbReference type="InterPro" id="IPR013740">
    <property type="entry name" value="Redoxin"/>
</dbReference>
<reference evidence="8 9" key="1">
    <citation type="submission" date="2014-08" db="EMBL/GenBank/DDBJ databases">
        <title>Porphyromonas canoris strain:OH2762 Genome sequencing.</title>
        <authorList>
            <person name="Wallis C."/>
            <person name="Deusch O."/>
            <person name="O'Flynn C."/>
            <person name="Davis I."/>
            <person name="Jospin G."/>
            <person name="Darling A.E."/>
            <person name="Coil D.A."/>
            <person name="Alexiev A."/>
            <person name="Horsfall A."/>
            <person name="Kirkwood N."/>
            <person name="Harris S."/>
            <person name="Eisen J.A."/>
        </authorList>
    </citation>
    <scope>NUCLEOTIDE SEQUENCE [LARGE SCALE GENOMIC DNA]</scope>
    <source>
        <strain evidence="9">COT-108 OH2762</strain>
    </source>
</reference>
<feature type="domain" description="Thioredoxin" evidence="7">
    <location>
        <begin position="18"/>
        <end position="166"/>
    </location>
</feature>
<comment type="caution">
    <text evidence="8">The sequence shown here is derived from an EMBL/GenBank/DDBJ whole genome shotgun (WGS) entry which is preliminary data.</text>
</comment>
<keyword evidence="5 6" id="KW-0676">Redox-active center</keyword>
<dbReference type="PROSITE" id="PS51352">
    <property type="entry name" value="THIOREDOXIN_2"/>
    <property type="match status" value="1"/>
</dbReference>
<dbReference type="Proteomes" id="UP000030101">
    <property type="component" value="Unassembled WGS sequence"/>
</dbReference>
<comment type="similarity">
    <text evidence="6">Belongs to the peroxiredoxin family. Tpx subfamily.</text>
</comment>
<keyword evidence="9" id="KW-1185">Reference proteome</keyword>
<feature type="disulfide bond" description="Redox-active" evidence="6">
    <location>
        <begin position="60"/>
        <end position="94"/>
    </location>
</feature>
<evidence type="ECO:0000313" key="8">
    <source>
        <dbReference type="EMBL" id="KGN92853.1"/>
    </source>
</evidence>
<keyword evidence="4 6" id="KW-1015">Disulfide bond</keyword>
<evidence type="ECO:0000259" key="7">
    <source>
        <dbReference type="PROSITE" id="PS51352"/>
    </source>
</evidence>
<evidence type="ECO:0000313" key="9">
    <source>
        <dbReference type="Proteomes" id="UP000030101"/>
    </source>
</evidence>
<evidence type="ECO:0000256" key="1">
    <source>
        <dbReference type="ARBA" id="ARBA00022559"/>
    </source>
</evidence>
<dbReference type="CDD" id="cd03014">
    <property type="entry name" value="PRX_Atyp2cys"/>
    <property type="match status" value="1"/>
</dbReference>
<keyword evidence="1 6" id="KW-0575">Peroxidase</keyword>
<dbReference type="RefSeq" id="WP_036789788.1">
    <property type="nucleotide sequence ID" value="NZ_JQZV01000006.1"/>
</dbReference>
<accession>A0ABR4XLM2</accession>
<evidence type="ECO:0000256" key="5">
    <source>
        <dbReference type="ARBA" id="ARBA00023284"/>
    </source>
</evidence>
<dbReference type="Pfam" id="PF08534">
    <property type="entry name" value="Redoxin"/>
    <property type="match status" value="1"/>
</dbReference>
<dbReference type="PANTHER" id="PTHR43110:SF1">
    <property type="entry name" value="THIOL PEROXIDASE"/>
    <property type="match status" value="1"/>
</dbReference>